<name>A0A0A1U071_ENTIV</name>
<dbReference type="PROSITE" id="PS50004">
    <property type="entry name" value="C2"/>
    <property type="match status" value="1"/>
</dbReference>
<evidence type="ECO:0000313" key="2">
    <source>
        <dbReference type="EMBL" id="ELP87282.1"/>
    </source>
</evidence>
<reference evidence="2 3" key="1">
    <citation type="submission" date="2012-10" db="EMBL/GenBank/DDBJ databases">
        <authorList>
            <person name="Zafar N."/>
            <person name="Inman J."/>
            <person name="Hall N."/>
            <person name="Lorenzi H."/>
            <person name="Caler E."/>
        </authorList>
    </citation>
    <scope>NUCLEOTIDE SEQUENCE [LARGE SCALE GENOMIC DNA]</scope>
    <source>
        <strain evidence="2 3">IP1</strain>
    </source>
</reference>
<dbReference type="InterPro" id="IPR035892">
    <property type="entry name" value="C2_domain_sf"/>
</dbReference>
<gene>
    <name evidence="2" type="ORF">EIN_095190</name>
</gene>
<dbReference type="VEuPathDB" id="AmoebaDB:EIN_095190"/>
<dbReference type="OrthoDB" id="26152at2759"/>
<dbReference type="RefSeq" id="XP_004254053.1">
    <property type="nucleotide sequence ID" value="XM_004254005.1"/>
</dbReference>
<dbReference type="Pfam" id="PF00168">
    <property type="entry name" value="C2"/>
    <property type="match status" value="1"/>
</dbReference>
<dbReference type="SMART" id="SM00239">
    <property type="entry name" value="C2"/>
    <property type="match status" value="1"/>
</dbReference>
<sequence length="127" mass="13901">MDVYSLSVNVLSALGLSPDSVSLTGVDSIVTFKTKMSDEKSTRLYEKSVNPFWCEVFQVDATLGEDIIFQVKNNPKNPIKKIIGTGTYHVDLFAVGESVRKTLKLAEGGELNIKVTCDTIKAIATEK</sequence>
<dbReference type="Gene3D" id="2.60.40.150">
    <property type="entry name" value="C2 domain"/>
    <property type="match status" value="1"/>
</dbReference>
<accession>A0A0A1U071</accession>
<keyword evidence="3" id="KW-1185">Reference proteome</keyword>
<dbReference type="OMA" id="FWCEVFQ"/>
<dbReference type="EMBL" id="KB206860">
    <property type="protein sequence ID" value="ELP87282.1"/>
    <property type="molecule type" value="Genomic_DNA"/>
</dbReference>
<dbReference type="InterPro" id="IPR000008">
    <property type="entry name" value="C2_dom"/>
</dbReference>
<dbReference type="GeneID" id="14886177"/>
<dbReference type="AlphaFoldDB" id="A0A0A1U071"/>
<organism evidence="2 3">
    <name type="scientific">Entamoeba invadens IP1</name>
    <dbReference type="NCBI Taxonomy" id="370355"/>
    <lineage>
        <taxon>Eukaryota</taxon>
        <taxon>Amoebozoa</taxon>
        <taxon>Evosea</taxon>
        <taxon>Archamoebae</taxon>
        <taxon>Mastigamoebida</taxon>
        <taxon>Entamoebidae</taxon>
        <taxon>Entamoeba</taxon>
    </lineage>
</organism>
<dbReference type="Proteomes" id="UP000014680">
    <property type="component" value="Unassembled WGS sequence"/>
</dbReference>
<evidence type="ECO:0000313" key="3">
    <source>
        <dbReference type="Proteomes" id="UP000014680"/>
    </source>
</evidence>
<dbReference type="SUPFAM" id="SSF49562">
    <property type="entry name" value="C2 domain (Calcium/lipid-binding domain, CaLB)"/>
    <property type="match status" value="1"/>
</dbReference>
<proteinExistence type="predicted"/>
<protein>
    <recommendedName>
        <fullName evidence="1">C2 domain-containing protein</fullName>
    </recommendedName>
</protein>
<dbReference type="KEGG" id="eiv:EIN_095190"/>
<feature type="domain" description="C2" evidence="1">
    <location>
        <begin position="1"/>
        <end position="103"/>
    </location>
</feature>
<evidence type="ECO:0000259" key="1">
    <source>
        <dbReference type="PROSITE" id="PS50004"/>
    </source>
</evidence>